<dbReference type="InterPro" id="IPR029787">
    <property type="entry name" value="Nucleotide_cyclase"/>
</dbReference>
<dbReference type="PANTHER" id="PTHR48111:SF15">
    <property type="entry name" value="OMPR SUBFAMILY"/>
    <property type="match status" value="1"/>
</dbReference>
<reference evidence="9 10" key="1">
    <citation type="submission" date="2020-10" db="EMBL/GenBank/DDBJ databases">
        <authorList>
            <person name="Castelo-Branco R."/>
            <person name="Eusebio N."/>
            <person name="Adriana R."/>
            <person name="Vieira A."/>
            <person name="Brugerolle De Fraissinette N."/>
            <person name="Rezende De Castro R."/>
            <person name="Schneider M.P."/>
            <person name="Vasconcelos V."/>
            <person name="Leao P.N."/>
        </authorList>
    </citation>
    <scope>NUCLEOTIDE SEQUENCE [LARGE SCALE GENOMIC DNA]</scope>
    <source>
        <strain evidence="9 10">LEGE 06123</strain>
    </source>
</reference>
<dbReference type="InterPro" id="IPR008207">
    <property type="entry name" value="Sig_transdc_His_kin_Hpt_dom"/>
</dbReference>
<dbReference type="Pfam" id="PF01627">
    <property type="entry name" value="Hpt"/>
    <property type="match status" value="1"/>
</dbReference>
<proteinExistence type="predicted"/>
<dbReference type="InterPro" id="IPR016032">
    <property type="entry name" value="Sig_transdc_resp-reg_C-effctor"/>
</dbReference>
<evidence type="ECO:0000259" key="5">
    <source>
        <dbReference type="PROSITE" id="PS50110"/>
    </source>
</evidence>
<feature type="domain" description="OmpR/PhoB-type" evidence="8">
    <location>
        <begin position="125"/>
        <end position="224"/>
    </location>
</feature>
<dbReference type="CDD" id="cd00383">
    <property type="entry name" value="trans_reg_C"/>
    <property type="match status" value="1"/>
</dbReference>
<dbReference type="InterPro" id="IPR036388">
    <property type="entry name" value="WH-like_DNA-bd_sf"/>
</dbReference>
<evidence type="ECO:0000259" key="8">
    <source>
        <dbReference type="PROSITE" id="PS51755"/>
    </source>
</evidence>
<name>A0ABR9UU86_9CHRO</name>
<comment type="caution">
    <text evidence="9">The sequence shown here is derived from an EMBL/GenBank/DDBJ whole genome shotgun (WGS) entry which is preliminary data.</text>
</comment>
<feature type="domain" description="Response regulatory" evidence="5">
    <location>
        <begin position="2"/>
        <end position="116"/>
    </location>
</feature>
<gene>
    <name evidence="9" type="ORF">IQ230_15940</name>
</gene>
<dbReference type="PROSITE" id="PS50894">
    <property type="entry name" value="HPT"/>
    <property type="match status" value="1"/>
</dbReference>
<dbReference type="InterPro" id="IPR000160">
    <property type="entry name" value="GGDEF_dom"/>
</dbReference>
<dbReference type="SUPFAM" id="SSF55073">
    <property type="entry name" value="Nucleotide cyclase"/>
    <property type="match status" value="1"/>
</dbReference>
<feature type="domain" description="GGDEF" evidence="6">
    <location>
        <begin position="641"/>
        <end position="777"/>
    </location>
</feature>
<feature type="domain" description="Response regulatory" evidence="5">
    <location>
        <begin position="471"/>
        <end position="587"/>
    </location>
</feature>
<dbReference type="InterPro" id="IPR036641">
    <property type="entry name" value="HPT_dom_sf"/>
</dbReference>
<feature type="modified residue" description="4-aspartylphosphate" evidence="3">
    <location>
        <position position="520"/>
    </location>
</feature>
<dbReference type="SMART" id="SM00862">
    <property type="entry name" value="Trans_reg_C"/>
    <property type="match status" value="1"/>
</dbReference>
<evidence type="ECO:0000259" key="6">
    <source>
        <dbReference type="PROSITE" id="PS50887"/>
    </source>
</evidence>
<evidence type="ECO:0000256" key="4">
    <source>
        <dbReference type="PROSITE-ProRule" id="PRU01091"/>
    </source>
</evidence>
<dbReference type="EMBL" id="JADEWN010000040">
    <property type="protein sequence ID" value="MBE9191814.1"/>
    <property type="molecule type" value="Genomic_DNA"/>
</dbReference>
<evidence type="ECO:0000256" key="2">
    <source>
        <dbReference type="PROSITE-ProRule" id="PRU00110"/>
    </source>
</evidence>
<dbReference type="InterPro" id="IPR001789">
    <property type="entry name" value="Sig_transdc_resp-reg_receiver"/>
</dbReference>
<dbReference type="SUPFAM" id="SSF47226">
    <property type="entry name" value="Histidine-containing phosphotransfer domain, HPT domain"/>
    <property type="match status" value="1"/>
</dbReference>
<dbReference type="Gene3D" id="1.10.10.10">
    <property type="entry name" value="Winged helix-like DNA-binding domain superfamily/Winged helix DNA-binding domain"/>
    <property type="match status" value="1"/>
</dbReference>
<evidence type="ECO:0000256" key="3">
    <source>
        <dbReference type="PROSITE-ProRule" id="PRU00169"/>
    </source>
</evidence>
<dbReference type="CDD" id="cd01949">
    <property type="entry name" value="GGDEF"/>
    <property type="match status" value="1"/>
</dbReference>
<dbReference type="Gene3D" id="3.40.50.2300">
    <property type="match status" value="3"/>
</dbReference>
<dbReference type="PROSITE" id="PS50887">
    <property type="entry name" value="GGDEF"/>
    <property type="match status" value="1"/>
</dbReference>
<protein>
    <submittedName>
        <fullName evidence="9">Response regulator</fullName>
    </submittedName>
</protein>
<feature type="modified residue" description="4-aspartylphosphate" evidence="3">
    <location>
        <position position="51"/>
    </location>
</feature>
<sequence length="777" mass="87161">MKILLVEDDPSVSQALATTLTAHRYTVDTALDGQIALELAIQGEYDIILLDIMLPKLDGLSVCQQLRQQGCQTPILILTAKDANEDIIAGLNAGADDYLIKPCDSAHFLARVRALLRRQGNSKTSPVLTWGDVCLDPTLIQVTYLQRVIILSPKEYSLLELLLRHPQRIFSRSSIINHLWSIDDSPTDAAVTNLIKDLRRKLKSAGIQEELIETVYRLGYRLKAAPKKEKEQLVEDCQKENLASIEQVMWDFRASLEKRIDVLEAAARSPIHNLSSVQHQQVKEEAHRLAGGLGTFGYAKGSDLARAIEHLFIECDWEEAQQQQFTQLLAELKQEIAKPPIVLLPTLKPLMLAIADDTLIAQLQQAAPHRGWQIEIVCDRSDVLHRVGDTPSVIFMSLNHVVPDRRLMLLQELKIQFPNTPILILTTQDSLDSRVAVARLGVSRYILQPATIDEIFDAIAQLPQTTPTDAKVMIVDDDPIALQTLMAVLQPWGLQVTTLNQPKHFWQILTSTVPDVLLLDLEMPTFSGLELCRVVRQDAYYSDLPILVVTAHTDSTSIQQVFAAGADDFIAKPITGPELVTRTLARIERSRIQRQLLQYQKEHLQTRQMQATIDLLTQAANRHNFDEVLHREWQRLTDAQAPLSLISYDIDYFKSYNDIYGYPAGDKCLQRVTHVVWDCIKPGRDLVARLGGDEFAIVLPETSLEQALQVAQRIQQAIAQLQIPHPSCTHQYITVSLGISGTIPQINISAQELIAIATQALYAAKARGRNTYCLYPL</sequence>
<dbReference type="PANTHER" id="PTHR48111">
    <property type="entry name" value="REGULATOR OF RPOS"/>
    <property type="match status" value="1"/>
</dbReference>
<evidence type="ECO:0000256" key="1">
    <source>
        <dbReference type="ARBA" id="ARBA00023125"/>
    </source>
</evidence>
<dbReference type="InterPro" id="IPR043128">
    <property type="entry name" value="Rev_trsase/Diguanyl_cyclase"/>
</dbReference>
<comment type="caution">
    <text evidence="3">Lacks conserved residue(s) required for the propagation of feature annotation.</text>
</comment>
<dbReference type="PROSITE" id="PS50110">
    <property type="entry name" value="RESPONSE_REGULATORY"/>
    <property type="match status" value="3"/>
</dbReference>
<dbReference type="SUPFAM" id="SSF52172">
    <property type="entry name" value="CheY-like"/>
    <property type="match status" value="3"/>
</dbReference>
<dbReference type="Gene3D" id="3.30.70.270">
    <property type="match status" value="1"/>
</dbReference>
<feature type="domain" description="Response regulatory" evidence="5">
    <location>
        <begin position="349"/>
        <end position="463"/>
    </location>
</feature>
<keyword evidence="1 4" id="KW-0238">DNA-binding</keyword>
<dbReference type="Pfam" id="PF00990">
    <property type="entry name" value="GGDEF"/>
    <property type="match status" value="1"/>
</dbReference>
<feature type="modified residue" description="Phosphohistidine" evidence="2">
    <location>
        <position position="287"/>
    </location>
</feature>
<dbReference type="SMART" id="SM00448">
    <property type="entry name" value="REC"/>
    <property type="match status" value="3"/>
</dbReference>
<evidence type="ECO:0000313" key="9">
    <source>
        <dbReference type="EMBL" id="MBE9191814.1"/>
    </source>
</evidence>
<keyword evidence="3" id="KW-0597">Phosphoprotein</keyword>
<dbReference type="RefSeq" id="WP_193933003.1">
    <property type="nucleotide sequence ID" value="NZ_CAWPMZ010000073.1"/>
</dbReference>
<dbReference type="Proteomes" id="UP000651156">
    <property type="component" value="Unassembled WGS sequence"/>
</dbReference>
<dbReference type="SUPFAM" id="SSF46894">
    <property type="entry name" value="C-terminal effector domain of the bipartite response regulators"/>
    <property type="match status" value="1"/>
</dbReference>
<keyword evidence="10" id="KW-1185">Reference proteome</keyword>
<dbReference type="Pfam" id="PF00486">
    <property type="entry name" value="Trans_reg_C"/>
    <property type="match status" value="1"/>
</dbReference>
<dbReference type="InterPro" id="IPR001867">
    <property type="entry name" value="OmpR/PhoB-type_DNA-bd"/>
</dbReference>
<evidence type="ECO:0000313" key="10">
    <source>
        <dbReference type="Proteomes" id="UP000651156"/>
    </source>
</evidence>
<accession>A0ABR9UU86</accession>
<feature type="domain" description="HPt" evidence="7">
    <location>
        <begin position="241"/>
        <end position="346"/>
    </location>
</feature>
<dbReference type="InterPro" id="IPR011006">
    <property type="entry name" value="CheY-like_superfamily"/>
</dbReference>
<dbReference type="Gene3D" id="1.20.120.160">
    <property type="entry name" value="HPT domain"/>
    <property type="match status" value="1"/>
</dbReference>
<dbReference type="Pfam" id="PF00072">
    <property type="entry name" value="Response_reg"/>
    <property type="match status" value="2"/>
</dbReference>
<dbReference type="SMART" id="SM00267">
    <property type="entry name" value="GGDEF"/>
    <property type="match status" value="1"/>
</dbReference>
<feature type="DNA-binding region" description="OmpR/PhoB-type" evidence="4">
    <location>
        <begin position="125"/>
        <end position="224"/>
    </location>
</feature>
<organism evidence="9 10">
    <name type="scientific">Gloeocapsopsis crepidinum LEGE 06123</name>
    <dbReference type="NCBI Taxonomy" id="588587"/>
    <lineage>
        <taxon>Bacteria</taxon>
        <taxon>Bacillati</taxon>
        <taxon>Cyanobacteriota</taxon>
        <taxon>Cyanophyceae</taxon>
        <taxon>Oscillatoriophycideae</taxon>
        <taxon>Chroococcales</taxon>
        <taxon>Chroococcaceae</taxon>
        <taxon>Gloeocapsopsis</taxon>
    </lineage>
</organism>
<dbReference type="PROSITE" id="PS51755">
    <property type="entry name" value="OMPR_PHOB"/>
    <property type="match status" value="1"/>
</dbReference>
<dbReference type="NCBIfam" id="TIGR00254">
    <property type="entry name" value="GGDEF"/>
    <property type="match status" value="1"/>
</dbReference>
<dbReference type="InterPro" id="IPR039420">
    <property type="entry name" value="WalR-like"/>
</dbReference>
<evidence type="ECO:0000259" key="7">
    <source>
        <dbReference type="PROSITE" id="PS50894"/>
    </source>
</evidence>